<sequence length="188" mass="21846">MWSILMVTVSCRPYEGPKCHIKPLISKTKQEMKTLLKEYLKVNGNVSWQTIPELDLKNVSFEEQSHKAQCGFNYLKIALKQIKKHQEDLVGKNDDIVKKIDIMILEIRRTISCVKHCLRNCTNVRTDEFDKYDIYEIKQWGRAVIESSVAFLGELNNLKTINQCFTTTNRKSNQITLGAKDMERFTQG</sequence>
<accession>A0A8M3AS68</accession>
<proteinExistence type="predicted"/>
<dbReference type="Ensembl" id="ENSDART00000166285.2">
    <property type="protein sequence ID" value="ENSDARP00000131658.1"/>
    <property type="gene ID" value="ENSDARG00000100948.2"/>
</dbReference>
<organism evidence="1">
    <name type="scientific">Danio rerio</name>
    <name type="common">Zebrafish</name>
    <name type="synonym">Brachydanio rerio</name>
    <dbReference type="NCBI Taxonomy" id="7955"/>
    <lineage>
        <taxon>Eukaryota</taxon>
        <taxon>Metazoa</taxon>
        <taxon>Chordata</taxon>
        <taxon>Craniata</taxon>
        <taxon>Vertebrata</taxon>
        <taxon>Euteleostomi</taxon>
        <taxon>Actinopterygii</taxon>
        <taxon>Neopterygii</taxon>
        <taxon>Teleostei</taxon>
        <taxon>Ostariophysi</taxon>
        <taxon>Cypriniformes</taxon>
        <taxon>Danionidae</taxon>
        <taxon>Danioninae</taxon>
        <taxon>Danio</taxon>
    </lineage>
</organism>
<accession>A0A0R4IEN9</accession>
<dbReference type="Bgee" id="ENSDARG00000100948">
    <property type="expression patterns" value="Expressed in mature ovarian follicle and 8 other cell types or tissues"/>
</dbReference>
<dbReference type="EMBL" id="CU571331">
    <property type="status" value="NOT_ANNOTATED_CDS"/>
    <property type="molecule type" value="Genomic_DNA"/>
</dbReference>
<dbReference type="AlphaFoldDB" id="A0A0R4IEN9"/>
<dbReference type="SUPFAM" id="SSF47266">
    <property type="entry name" value="4-helical cytokines"/>
    <property type="match status" value="1"/>
</dbReference>
<dbReference type="InterPro" id="IPR009079">
    <property type="entry name" value="4_helix_cytokine-like_core"/>
</dbReference>
<gene>
    <name evidence="1 2" type="primary">osm</name>
</gene>
<dbReference type="OrthoDB" id="8922642at2759"/>
<evidence type="ECO:0000313" key="2">
    <source>
        <dbReference type="ZFIN" id="ZDB-GENE-141212-278"/>
    </source>
</evidence>
<dbReference type="ZFIN" id="ZDB-GENE-141212-278">
    <property type="gene designation" value="osm"/>
</dbReference>
<protein>
    <submittedName>
        <fullName evidence="1">Oncostatin M</fullName>
    </submittedName>
</protein>
<reference evidence="1" key="1">
    <citation type="journal article" date="2013" name="Nature">
        <title>The zebrafish reference genome sequence and its relationship to the human genome.</title>
        <authorList>
            <consortium name="Genome Reference Consortium Zebrafish"/>
            <person name="Howe K."/>
            <person name="Clark M.D."/>
            <person name="Torroja C.F."/>
            <person name="Torrance J."/>
            <person name="Berthelot C."/>
            <person name="Muffato M."/>
            <person name="Collins J.E."/>
            <person name="Humphray S."/>
            <person name="McLaren K."/>
            <person name="Matthews L."/>
            <person name="McLaren S."/>
            <person name="Sealy I."/>
            <person name="Caccamo M."/>
            <person name="Churcher C."/>
            <person name="Scott C."/>
            <person name="Barrett J.C."/>
            <person name="Koch R."/>
            <person name="Rauch G.J."/>
            <person name="White S."/>
            <person name="Chow W."/>
            <person name="Kilian B."/>
            <person name="Quintais L.T."/>
            <person name="Guerra-Assuncao J.A."/>
            <person name="Zhou Y."/>
            <person name="Gu Y."/>
            <person name="Yen J."/>
            <person name="Vogel J.H."/>
            <person name="Eyre T."/>
            <person name="Redmond S."/>
            <person name="Banerjee R."/>
            <person name="Chi J."/>
            <person name="Fu B."/>
            <person name="Langley E."/>
            <person name="Maguire S.F."/>
            <person name="Laird G.K."/>
            <person name="Lloyd D."/>
            <person name="Kenyon E."/>
            <person name="Donaldson S."/>
            <person name="Sehra H."/>
            <person name="Almeida-King J."/>
            <person name="Loveland J."/>
            <person name="Trevanion S."/>
            <person name="Jones M."/>
            <person name="Quail M."/>
            <person name="Willey D."/>
            <person name="Hunt A."/>
            <person name="Burton J."/>
            <person name="Sims S."/>
            <person name="McLay K."/>
            <person name="Plumb B."/>
            <person name="Davis J."/>
            <person name="Clee C."/>
            <person name="Oliver K."/>
            <person name="Clark R."/>
            <person name="Riddle C."/>
            <person name="Elliot D."/>
            <person name="Eliott D."/>
            <person name="Threadgold G."/>
            <person name="Harden G."/>
            <person name="Ware D."/>
            <person name="Begum S."/>
            <person name="Mortimore B."/>
            <person name="Mortimer B."/>
            <person name="Kerry G."/>
            <person name="Heath P."/>
            <person name="Phillimore B."/>
            <person name="Tracey A."/>
            <person name="Corby N."/>
            <person name="Dunn M."/>
            <person name="Johnson C."/>
            <person name="Wood J."/>
            <person name="Clark S."/>
            <person name="Pelan S."/>
            <person name="Griffiths G."/>
            <person name="Smith M."/>
            <person name="Glithero R."/>
            <person name="Howden P."/>
            <person name="Barker N."/>
            <person name="Lloyd C."/>
            <person name="Stevens C."/>
            <person name="Harley J."/>
            <person name="Holt K."/>
            <person name="Panagiotidis G."/>
            <person name="Lovell J."/>
            <person name="Beasley H."/>
            <person name="Henderson C."/>
            <person name="Gordon D."/>
            <person name="Auger K."/>
            <person name="Wright D."/>
            <person name="Collins J."/>
            <person name="Raisen C."/>
            <person name="Dyer L."/>
            <person name="Leung K."/>
            <person name="Robertson L."/>
            <person name="Ambridge K."/>
            <person name="Leongamornlert D."/>
            <person name="McGuire S."/>
            <person name="Gilderthorp R."/>
            <person name="Griffiths C."/>
            <person name="Manthravadi D."/>
            <person name="Nichol S."/>
            <person name="Barker G."/>
            <person name="Whitehead S."/>
            <person name="Kay M."/>
            <person name="Brown J."/>
            <person name="Murnane C."/>
            <person name="Gray E."/>
            <person name="Humphries M."/>
            <person name="Sycamore N."/>
            <person name="Barker D."/>
            <person name="Saunders D."/>
            <person name="Wallis J."/>
            <person name="Babbage A."/>
            <person name="Hammond S."/>
            <person name="Mashreghi-Mohammadi M."/>
            <person name="Barr L."/>
            <person name="Martin S."/>
            <person name="Wray P."/>
            <person name="Ellington A."/>
            <person name="Matthews N."/>
            <person name="Ellwood M."/>
            <person name="Woodmansey R."/>
            <person name="Clark G."/>
            <person name="Cooper J."/>
            <person name="Cooper J."/>
            <person name="Tromans A."/>
            <person name="Grafham D."/>
            <person name="Skuce C."/>
            <person name="Pandian R."/>
            <person name="Andrews R."/>
            <person name="Harrison E."/>
            <person name="Kimberley A."/>
            <person name="Garnett J."/>
            <person name="Fosker N."/>
            <person name="Hall R."/>
            <person name="Garner P."/>
            <person name="Kelly D."/>
            <person name="Bird C."/>
            <person name="Palmer S."/>
            <person name="Gehring I."/>
            <person name="Berger A."/>
            <person name="Dooley C.M."/>
            <person name="Ersan-Urun Z."/>
            <person name="Eser C."/>
            <person name="Geiger H."/>
            <person name="Geisler M."/>
            <person name="Karotki L."/>
            <person name="Kirn A."/>
            <person name="Konantz J."/>
            <person name="Konantz M."/>
            <person name="Oberlander M."/>
            <person name="Rudolph-Geiger S."/>
            <person name="Teucke M."/>
            <person name="Lanz C."/>
            <person name="Raddatz G."/>
            <person name="Osoegawa K."/>
            <person name="Zhu B."/>
            <person name="Rapp A."/>
            <person name="Widaa S."/>
            <person name="Langford C."/>
            <person name="Yang F."/>
            <person name="Schuster S.C."/>
            <person name="Carter N.P."/>
            <person name="Harrow J."/>
            <person name="Ning Z."/>
            <person name="Herrero J."/>
            <person name="Searle S.M."/>
            <person name="Enright A."/>
            <person name="Geisler R."/>
            <person name="Plasterk R.H."/>
            <person name="Lee C."/>
            <person name="Westerfield M."/>
            <person name="de Jong P.J."/>
            <person name="Zon L.I."/>
            <person name="Postlethwait J.H."/>
            <person name="Nusslein-Volhard C."/>
            <person name="Hubbard T.J."/>
            <person name="Roest Crollius H."/>
            <person name="Rogers J."/>
            <person name="Stemple D.L."/>
        </authorList>
    </citation>
    <scope>NUCLEOTIDE SEQUENCE [LARGE SCALE GENOMIC DNA]</scope>
    <source>
        <strain evidence="1">Tuebingen</strain>
    </source>
</reference>
<name>A0A0R4IEN9_DANRE</name>
<reference evidence="1" key="2">
    <citation type="submission" date="2015-11" db="UniProtKB">
        <authorList>
            <consortium name="Ensembl"/>
        </authorList>
    </citation>
    <scope>IDENTIFICATION</scope>
    <source>
        <strain evidence="1">Tuebingen</strain>
    </source>
</reference>
<evidence type="ECO:0000313" key="1">
    <source>
        <dbReference type="Ensembl" id="ENSDARP00000131658"/>
    </source>
</evidence>
<dbReference type="STRING" id="7955.ENSDARP00000131658"/>